<dbReference type="GO" id="GO:0003690">
    <property type="term" value="F:double-stranded DNA binding"/>
    <property type="evidence" value="ECO:0007669"/>
    <property type="project" value="InterPro"/>
</dbReference>
<dbReference type="Pfam" id="PF07352">
    <property type="entry name" value="Phage_Mu_Gam"/>
    <property type="match status" value="1"/>
</dbReference>
<dbReference type="RefSeq" id="WP_207543907.1">
    <property type="nucleotide sequence ID" value="NZ_FQZM01000043.1"/>
</dbReference>
<evidence type="ECO:0000313" key="1">
    <source>
        <dbReference type="EMBL" id="SHJ59725.1"/>
    </source>
</evidence>
<reference evidence="2" key="1">
    <citation type="submission" date="2016-11" db="EMBL/GenBank/DDBJ databases">
        <authorList>
            <person name="Varghese N."/>
            <person name="Submissions S."/>
        </authorList>
    </citation>
    <scope>NUCLEOTIDE SEQUENCE [LARGE SCALE GENOMIC DNA]</scope>
    <source>
        <strain evidence="2">DSM 16057</strain>
    </source>
</reference>
<dbReference type="InterPro" id="IPR009951">
    <property type="entry name" value="Host-nuc_inhib_Gam"/>
</dbReference>
<dbReference type="EMBL" id="FQZM01000043">
    <property type="protein sequence ID" value="SHJ59725.1"/>
    <property type="molecule type" value="Genomic_DNA"/>
</dbReference>
<dbReference type="Gene3D" id="1.20.5.170">
    <property type="match status" value="1"/>
</dbReference>
<gene>
    <name evidence="1" type="ORF">SAMN02745219_02910</name>
</gene>
<protein>
    <submittedName>
        <fullName evidence="1">Mu-like prophage host-nuclease inhibitor protein Gam</fullName>
    </submittedName>
</protein>
<name>A0A1M6KLB4_9FIRM</name>
<organism evidence="1 2">
    <name type="scientific">Desulfofundulus thermosubterraneus DSM 16057</name>
    <dbReference type="NCBI Taxonomy" id="1121432"/>
    <lineage>
        <taxon>Bacteria</taxon>
        <taxon>Bacillati</taxon>
        <taxon>Bacillota</taxon>
        <taxon>Clostridia</taxon>
        <taxon>Eubacteriales</taxon>
        <taxon>Peptococcaceae</taxon>
        <taxon>Desulfofundulus</taxon>
    </lineage>
</organism>
<evidence type="ECO:0000313" key="2">
    <source>
        <dbReference type="Proteomes" id="UP000184529"/>
    </source>
</evidence>
<proteinExistence type="predicted"/>
<dbReference type="STRING" id="1121432.SAMN02745219_02910"/>
<keyword evidence="2" id="KW-1185">Reference proteome</keyword>
<sequence length="167" mass="19550">MRKRMEEEKIRSLKDWVEVDDALKEIGRLTLEIEGLEARYNEKMMAMKEELAGLARPLMERREYLELLVKDFAERHREDMDGRKSKVLNFGRLGFRQSTKVILRNVKAILAALKAKGMTDCIIVKEEVSKDELKKYDPTVIESVGARLKVEDVFWYEVNRDKLAEVS</sequence>
<dbReference type="GO" id="GO:0042262">
    <property type="term" value="P:DNA protection"/>
    <property type="evidence" value="ECO:0007669"/>
    <property type="project" value="InterPro"/>
</dbReference>
<dbReference type="AlphaFoldDB" id="A0A1M6KLB4"/>
<accession>A0A1M6KLB4</accession>
<dbReference type="SUPFAM" id="SSF161266">
    <property type="entry name" value="Gam-like"/>
    <property type="match status" value="1"/>
</dbReference>
<dbReference type="Proteomes" id="UP000184529">
    <property type="component" value="Unassembled WGS sequence"/>
</dbReference>